<dbReference type="GO" id="GO:0020037">
    <property type="term" value="F:heme binding"/>
    <property type="evidence" value="ECO:0007669"/>
    <property type="project" value="InterPro"/>
</dbReference>
<protein>
    <submittedName>
        <fullName evidence="2">Cytochrome P450</fullName>
    </submittedName>
</protein>
<evidence type="ECO:0000256" key="1">
    <source>
        <dbReference type="ARBA" id="ARBA00010617"/>
    </source>
</evidence>
<dbReference type="InterPro" id="IPR001128">
    <property type="entry name" value="Cyt_P450"/>
</dbReference>
<dbReference type="Pfam" id="PF00067">
    <property type="entry name" value="p450"/>
    <property type="match status" value="1"/>
</dbReference>
<reference evidence="2 3" key="1">
    <citation type="submission" date="2020-05" db="EMBL/GenBank/DDBJ databases">
        <title>Horizontal transmission and recombination maintain forever young bacterial symbiont genomes.</title>
        <authorList>
            <person name="Russell S.L."/>
            <person name="Pepper-Tunick E."/>
            <person name="Svedberg J."/>
            <person name="Byrne A."/>
            <person name="Ruelas Castillo J."/>
            <person name="Vollmers C."/>
            <person name="Beinart R.A."/>
            <person name="Corbett-Detig R."/>
        </authorList>
    </citation>
    <scope>NUCLEOTIDE SEQUENCE [LARGE SCALE GENOMIC DNA]</scope>
    <source>
        <strain evidence="2">455</strain>
    </source>
</reference>
<accession>A0A853F167</accession>
<dbReference type="GO" id="GO:0005506">
    <property type="term" value="F:iron ion binding"/>
    <property type="evidence" value="ECO:0007669"/>
    <property type="project" value="InterPro"/>
</dbReference>
<dbReference type="Gene3D" id="1.10.630.10">
    <property type="entry name" value="Cytochrome P450"/>
    <property type="match status" value="1"/>
</dbReference>
<dbReference type="SUPFAM" id="SSF48264">
    <property type="entry name" value="Cytochrome P450"/>
    <property type="match status" value="1"/>
</dbReference>
<dbReference type="PANTHER" id="PTHR46696:SF3">
    <property type="entry name" value="PULCHERRIMINIC ACID SYNTHASE"/>
    <property type="match status" value="1"/>
</dbReference>
<dbReference type="Proteomes" id="UP000568751">
    <property type="component" value="Unassembled WGS sequence"/>
</dbReference>
<dbReference type="InterPro" id="IPR036396">
    <property type="entry name" value="Cyt_P450_sf"/>
</dbReference>
<comment type="similarity">
    <text evidence="1">Belongs to the cytochrome P450 family.</text>
</comment>
<gene>
    <name evidence="2" type="ORF">H0A76_06775</name>
</gene>
<dbReference type="GO" id="GO:0016705">
    <property type="term" value="F:oxidoreductase activity, acting on paired donors, with incorporation or reduction of molecular oxygen"/>
    <property type="evidence" value="ECO:0007669"/>
    <property type="project" value="InterPro"/>
</dbReference>
<comment type="caution">
    <text evidence="2">The sequence shown here is derived from an EMBL/GenBank/DDBJ whole genome shotgun (WGS) entry which is preliminary data.</text>
</comment>
<sequence length="140" mass="16003">MVKAQNYGEKISDKEIIAQVCLLIPAAIDTTNRLIANTLFCLCSNQDQLIQVQNNHKLILNAIEETLRYEPPIHSTVRMALKDVDLMGVKIPSGSLINVNFASANRDGKYFQDSEKFDIFRKIHLIFRLEVVDINVWEEL</sequence>
<dbReference type="AlphaFoldDB" id="A0A853F167"/>
<dbReference type="PANTHER" id="PTHR46696">
    <property type="entry name" value="P450, PUTATIVE (EUROFUNG)-RELATED"/>
    <property type="match status" value="1"/>
</dbReference>
<dbReference type="EMBL" id="JACCHT010000001">
    <property type="protein sequence ID" value="NYT27614.1"/>
    <property type="molecule type" value="Genomic_DNA"/>
</dbReference>
<evidence type="ECO:0000313" key="2">
    <source>
        <dbReference type="EMBL" id="NYT27614.1"/>
    </source>
</evidence>
<organism evidence="2 3">
    <name type="scientific">Candidatus Thiodubiliella endoseptemdiera</name>
    <dbReference type="NCBI Taxonomy" id="2738886"/>
    <lineage>
        <taxon>Bacteria</taxon>
        <taxon>Pseudomonadati</taxon>
        <taxon>Pseudomonadota</taxon>
        <taxon>Gammaproteobacteria</taxon>
        <taxon>Candidatus Pseudothioglobaceae</taxon>
        <taxon>Candidatus Thiodubiliella</taxon>
    </lineage>
</organism>
<dbReference type="GO" id="GO:0004497">
    <property type="term" value="F:monooxygenase activity"/>
    <property type="evidence" value="ECO:0007669"/>
    <property type="project" value="InterPro"/>
</dbReference>
<proteinExistence type="inferred from homology"/>
<evidence type="ECO:0000313" key="3">
    <source>
        <dbReference type="Proteomes" id="UP000568751"/>
    </source>
</evidence>
<name>A0A853F167_9GAMM</name>